<evidence type="ECO:0000256" key="3">
    <source>
        <dbReference type="ARBA" id="ARBA00022692"/>
    </source>
</evidence>
<dbReference type="PANTHER" id="PTHR30250:SF29">
    <property type="entry name" value="POLYSACCHARIDE BIOSYNTHESIS PROTEIN C-TERMINAL DOMAIN-CONTAINING PROTEIN"/>
    <property type="match status" value="1"/>
</dbReference>
<dbReference type="PATRIC" id="fig|903983.4.peg.1030"/>
<dbReference type="CDD" id="cd13124">
    <property type="entry name" value="MATE_SpoVB_like"/>
    <property type="match status" value="1"/>
</dbReference>
<dbReference type="GO" id="GO:0005886">
    <property type="term" value="C:plasma membrane"/>
    <property type="evidence" value="ECO:0007669"/>
    <property type="project" value="UniProtKB-SubCell"/>
</dbReference>
<evidence type="ECO:0000256" key="5">
    <source>
        <dbReference type="ARBA" id="ARBA00023136"/>
    </source>
</evidence>
<comment type="caution">
    <text evidence="7">The sequence shown here is derived from an EMBL/GenBank/DDBJ whole genome shotgun (WGS) entry which is preliminary data.</text>
</comment>
<feature type="transmembrane region" description="Helical" evidence="6">
    <location>
        <begin position="119"/>
        <end position="139"/>
    </location>
</feature>
<feature type="transmembrane region" description="Helical" evidence="6">
    <location>
        <begin position="414"/>
        <end position="433"/>
    </location>
</feature>
<feature type="transmembrane region" description="Helical" evidence="6">
    <location>
        <begin position="358"/>
        <end position="376"/>
    </location>
</feature>
<dbReference type="InterPro" id="IPR050833">
    <property type="entry name" value="Poly_Biosynth_Transport"/>
</dbReference>
<keyword evidence="4 6" id="KW-1133">Transmembrane helix</keyword>
<evidence type="ECO:0000313" key="8">
    <source>
        <dbReference type="Proteomes" id="UP000094764"/>
    </source>
</evidence>
<dbReference type="InterPro" id="IPR002797">
    <property type="entry name" value="Polysacc_synth"/>
</dbReference>
<dbReference type="Proteomes" id="UP000094764">
    <property type="component" value="Unassembled WGS sequence"/>
</dbReference>
<evidence type="ECO:0000256" key="6">
    <source>
        <dbReference type="SAM" id="Phobius"/>
    </source>
</evidence>
<proteinExistence type="predicted"/>
<feature type="transmembrane region" description="Helical" evidence="6">
    <location>
        <begin position="185"/>
        <end position="206"/>
    </location>
</feature>
<comment type="subcellular location">
    <subcellularLocation>
        <location evidence="1">Cell membrane</location>
        <topology evidence="1">Multi-pass membrane protein</topology>
    </subcellularLocation>
</comment>
<feature type="transmembrane region" description="Helical" evidence="6">
    <location>
        <begin position="88"/>
        <end position="107"/>
    </location>
</feature>
<feature type="transmembrane region" description="Helical" evidence="6">
    <location>
        <begin position="483"/>
        <end position="503"/>
    </location>
</feature>
<dbReference type="RefSeq" id="WP_069635827.1">
    <property type="nucleotide sequence ID" value="NZ_JXKZ01000017.1"/>
</dbReference>
<dbReference type="InterPro" id="IPR024923">
    <property type="entry name" value="PG_synth_SpoVB"/>
</dbReference>
<feature type="transmembrane region" description="Helical" evidence="6">
    <location>
        <begin position="51"/>
        <end position="68"/>
    </location>
</feature>
<keyword evidence="2" id="KW-1003">Cell membrane</keyword>
<accession>A0A1E5GRP1</accession>
<keyword evidence="5 6" id="KW-0472">Membrane</keyword>
<sequence length="527" mass="57703">MAHKEMRTMMQGAAVLTVASFIAKVLSAVYRVPFQNLVGDEGFYVYQQVYPIYGIAMTLALSGLPQFISKVVAEQQEISAQKKVLQQLFPFVFVIAGLCWAFFFLGSHEIAFMMGDVRLASLIQVVSFTFLLVPILSFYRGNFQGHLMMVPSAVSQVMEQLIRVGVILLAAYSFSRAGWSVYQTGTIAMGGALLGGVVAACILWYYDQKIRVGSSAYLTEWKVEKGSGGLFGRLVVEGGIVSLYSAFLIFFQLIDSFFVKNSLVASGISDSAAKIDKGIYDRGQPLVQLGLVVALALSSSFLPALTKYFISQEQGRFLQAAKIFLRLTTTIASAASVGLVLLLPYMNFTLFKDYKGNGVLGIYVCSIAFMAVIQAYQSILQSRNRFATSVFAAGIGLVIKLFLTSFLTYRLGTIGASVSTIAGLIATLIFLMLSSKKEINRFVVENHFLKKLTISLGLMGIVLLCYQGVIGLLFGAVSHRGQALIVTLLGVLIGGTTFIFIIIKIKLFTIREWLTLPFGAKILRMKR</sequence>
<dbReference type="AlphaFoldDB" id="A0A1E5GRP1"/>
<dbReference type="Pfam" id="PF01943">
    <property type="entry name" value="Polysacc_synt"/>
    <property type="match status" value="1"/>
</dbReference>
<evidence type="ECO:0000256" key="4">
    <source>
        <dbReference type="ARBA" id="ARBA00022989"/>
    </source>
</evidence>
<feature type="transmembrane region" description="Helical" evidence="6">
    <location>
        <begin position="388"/>
        <end position="408"/>
    </location>
</feature>
<organism evidence="7 8">
    <name type="scientific">Enterococcus quebecensis</name>
    <dbReference type="NCBI Taxonomy" id="903983"/>
    <lineage>
        <taxon>Bacteria</taxon>
        <taxon>Bacillati</taxon>
        <taxon>Bacillota</taxon>
        <taxon>Bacilli</taxon>
        <taxon>Lactobacillales</taxon>
        <taxon>Enterococcaceae</taxon>
        <taxon>Enterococcus</taxon>
    </lineage>
</organism>
<keyword evidence="8" id="KW-1185">Reference proteome</keyword>
<evidence type="ECO:0000313" key="7">
    <source>
        <dbReference type="EMBL" id="OEG15339.1"/>
    </source>
</evidence>
<reference evidence="8" key="1">
    <citation type="submission" date="2016-09" db="EMBL/GenBank/DDBJ databases">
        <authorList>
            <person name="Gulvik C.A."/>
        </authorList>
    </citation>
    <scope>NUCLEOTIDE SEQUENCE [LARGE SCALE GENOMIC DNA]</scope>
    <source>
        <strain evidence="8">LMG 26306</strain>
    </source>
</reference>
<protein>
    <submittedName>
        <fullName evidence="7">Polysaccharide biosynthesis protein</fullName>
    </submittedName>
</protein>
<name>A0A1E5GRP1_9ENTE</name>
<feature type="transmembrane region" description="Helical" evidence="6">
    <location>
        <begin position="234"/>
        <end position="254"/>
    </location>
</feature>
<feature type="transmembrane region" description="Helical" evidence="6">
    <location>
        <begin position="286"/>
        <end position="311"/>
    </location>
</feature>
<evidence type="ECO:0000256" key="2">
    <source>
        <dbReference type="ARBA" id="ARBA00022475"/>
    </source>
</evidence>
<feature type="transmembrane region" description="Helical" evidence="6">
    <location>
        <begin position="454"/>
        <end position="477"/>
    </location>
</feature>
<feature type="transmembrane region" description="Helical" evidence="6">
    <location>
        <begin position="323"/>
        <end position="346"/>
    </location>
</feature>
<dbReference type="STRING" id="903983.BCR23_10925"/>
<dbReference type="OrthoDB" id="9775950at2"/>
<keyword evidence="3 6" id="KW-0812">Transmembrane</keyword>
<dbReference type="PANTHER" id="PTHR30250">
    <property type="entry name" value="PST FAMILY PREDICTED COLANIC ACID TRANSPORTER"/>
    <property type="match status" value="1"/>
</dbReference>
<evidence type="ECO:0000256" key="1">
    <source>
        <dbReference type="ARBA" id="ARBA00004651"/>
    </source>
</evidence>
<dbReference type="EMBL" id="MIKB01000016">
    <property type="protein sequence ID" value="OEG15339.1"/>
    <property type="molecule type" value="Genomic_DNA"/>
</dbReference>
<gene>
    <name evidence="7" type="ORF">BCR23_10925</name>
</gene>
<feature type="transmembrane region" description="Helical" evidence="6">
    <location>
        <begin position="160"/>
        <end position="179"/>
    </location>
</feature>